<keyword evidence="7" id="KW-0670">Pyruvate</keyword>
<evidence type="ECO:0000313" key="7">
    <source>
        <dbReference type="EMBL" id="SLM24036.1"/>
    </source>
</evidence>
<keyword evidence="5 6" id="KW-0663">Pyridoxal phosphate</keyword>
<reference evidence="8" key="1">
    <citation type="submission" date="2016-10" db="EMBL/GenBank/DDBJ databases">
        <authorList>
            <person name="Varghese N."/>
        </authorList>
    </citation>
    <scope>NUCLEOTIDE SEQUENCE [LARGE SCALE GENOMIC DNA]</scope>
    <source>
        <strain evidence="8">92MFCol6.1</strain>
    </source>
</reference>
<gene>
    <name evidence="7" type="ORF">SAMN04488690_1752</name>
</gene>
<organism evidence="7 8">
    <name type="scientific">Stenotrophomonas indicatrix</name>
    <dbReference type="NCBI Taxonomy" id="2045451"/>
    <lineage>
        <taxon>Bacteria</taxon>
        <taxon>Pseudomonadati</taxon>
        <taxon>Pseudomonadota</taxon>
        <taxon>Gammaproteobacteria</taxon>
        <taxon>Lysobacterales</taxon>
        <taxon>Lysobacteraceae</taxon>
        <taxon>Stenotrophomonas</taxon>
    </lineage>
</organism>
<comment type="similarity">
    <text evidence="2 6">Belongs to the class-III pyridoxal-phosphate-dependent aminotransferase family.</text>
</comment>
<accession>A0A1W1GXF3</accession>
<keyword evidence="3" id="KW-0032">Aminotransferase</keyword>
<dbReference type="Gene3D" id="3.90.1150.10">
    <property type="entry name" value="Aspartate Aminotransferase, domain 1"/>
    <property type="match status" value="1"/>
</dbReference>
<evidence type="ECO:0000256" key="4">
    <source>
        <dbReference type="ARBA" id="ARBA00022679"/>
    </source>
</evidence>
<dbReference type="PIRSF" id="PIRSF000521">
    <property type="entry name" value="Transaminase_4ab_Lys_Orn"/>
    <property type="match status" value="1"/>
</dbReference>
<dbReference type="GO" id="GO:0009102">
    <property type="term" value="P:biotin biosynthetic process"/>
    <property type="evidence" value="ECO:0007669"/>
    <property type="project" value="TreeGrafter"/>
</dbReference>
<dbReference type="PANTHER" id="PTHR42684:SF1">
    <property type="entry name" value="BETA-ALANINE--PYRUVATE AMINOTRANSFERASE"/>
    <property type="match status" value="1"/>
</dbReference>
<dbReference type="PROSITE" id="PS00600">
    <property type="entry name" value="AA_TRANSFER_CLASS_3"/>
    <property type="match status" value="1"/>
</dbReference>
<dbReference type="InterPro" id="IPR049704">
    <property type="entry name" value="Aminotrans_3_PPA_site"/>
</dbReference>
<dbReference type="Proteomes" id="UP000191133">
    <property type="component" value="Unassembled WGS sequence"/>
</dbReference>
<evidence type="ECO:0000256" key="6">
    <source>
        <dbReference type="RuleBase" id="RU003560"/>
    </source>
</evidence>
<keyword evidence="4" id="KW-0808">Transferase</keyword>
<dbReference type="InterPro" id="IPR015422">
    <property type="entry name" value="PyrdxlP-dep_Trfase_small"/>
</dbReference>
<proteinExistence type="inferred from homology"/>
<dbReference type="GO" id="GO:0004015">
    <property type="term" value="F:adenosylmethionine-8-amino-7-oxononanoate transaminase activity"/>
    <property type="evidence" value="ECO:0007669"/>
    <property type="project" value="TreeGrafter"/>
</dbReference>
<sequence>MKTPASDLHDLATQRPDSLDAYWMPFTANRQYKGAPRMLVRAEGMHYEDVDGRAILDGTAGLWCCNAGHARRRIVNAIAEQAATLDYSPAFQMGSPPAFALAQRLAALAPAGLNHVFFTSSGSEAVDSAMKIVLAHHRLRGEGQRTRFISREKAYHGVGFGGMALGGLPNNRRQFGLQLGGVDYLRHTLDLSRNAFSKGLPRQGAELADDLERLIALHDPSTIAAVFVEPIAGSAGVILPAPGYLQRLREICDQHGILLVFDEVITGFGRVGMAFAAQRFGVTPDLLTFAKGASNGAVPLGGVLVGDSVHASFMQGPPQAIELFHGYTYSGHPLACAAALATLDIYAEERLFERAIELGEYWQERLHALHGLPNVIDIRNFGLVGAVELAPRKDAPGSRGYEVFRRCFHDGRLLVRCTGDIIALSPPLIVDKAQIDQITGTLGEMIRATA</sequence>
<dbReference type="FunFam" id="3.40.640.10:FF:000014">
    <property type="entry name" value="Adenosylmethionine-8-amino-7-oxononanoate aminotransferase, probable"/>
    <property type="match status" value="1"/>
</dbReference>
<dbReference type="RefSeq" id="WP_080149312.1">
    <property type="nucleotide sequence ID" value="NZ_FWEU01000002.1"/>
</dbReference>
<dbReference type="Pfam" id="PF00202">
    <property type="entry name" value="Aminotran_3"/>
    <property type="match status" value="1"/>
</dbReference>
<evidence type="ECO:0000256" key="1">
    <source>
        <dbReference type="ARBA" id="ARBA00001933"/>
    </source>
</evidence>
<dbReference type="GO" id="GO:0030170">
    <property type="term" value="F:pyridoxal phosphate binding"/>
    <property type="evidence" value="ECO:0007669"/>
    <property type="project" value="InterPro"/>
</dbReference>
<dbReference type="InterPro" id="IPR015424">
    <property type="entry name" value="PyrdxlP-dep_Trfase"/>
</dbReference>
<evidence type="ECO:0000256" key="5">
    <source>
        <dbReference type="ARBA" id="ARBA00022898"/>
    </source>
</evidence>
<name>A0A1W1GXF3_9GAMM</name>
<dbReference type="InterPro" id="IPR005814">
    <property type="entry name" value="Aminotrans_3"/>
</dbReference>
<dbReference type="PANTHER" id="PTHR42684">
    <property type="entry name" value="ADENOSYLMETHIONINE-8-AMINO-7-OXONONANOATE AMINOTRANSFERASE"/>
    <property type="match status" value="1"/>
</dbReference>
<dbReference type="SUPFAM" id="SSF53383">
    <property type="entry name" value="PLP-dependent transferases"/>
    <property type="match status" value="1"/>
</dbReference>
<dbReference type="AlphaFoldDB" id="A0A1W1GXF3"/>
<dbReference type="InterPro" id="IPR015421">
    <property type="entry name" value="PyrdxlP-dep_Trfase_major"/>
</dbReference>
<evidence type="ECO:0000256" key="3">
    <source>
        <dbReference type="ARBA" id="ARBA00022576"/>
    </source>
</evidence>
<protein>
    <submittedName>
        <fullName evidence="7">Beta-alanine--pyruvate transaminase</fullName>
    </submittedName>
</protein>
<evidence type="ECO:0000313" key="8">
    <source>
        <dbReference type="Proteomes" id="UP000191133"/>
    </source>
</evidence>
<dbReference type="Gene3D" id="3.40.640.10">
    <property type="entry name" value="Type I PLP-dependent aspartate aminotransferase-like (Major domain)"/>
    <property type="match status" value="1"/>
</dbReference>
<dbReference type="EMBL" id="FWEU01000002">
    <property type="protein sequence ID" value="SLM24036.1"/>
    <property type="molecule type" value="Genomic_DNA"/>
</dbReference>
<evidence type="ECO:0000256" key="2">
    <source>
        <dbReference type="ARBA" id="ARBA00008954"/>
    </source>
</evidence>
<dbReference type="CDD" id="cd00610">
    <property type="entry name" value="OAT_like"/>
    <property type="match status" value="1"/>
</dbReference>
<comment type="cofactor">
    <cofactor evidence="1">
        <name>pyridoxal 5'-phosphate</name>
        <dbReference type="ChEBI" id="CHEBI:597326"/>
    </cofactor>
</comment>